<dbReference type="EMBL" id="CAAALY010246921">
    <property type="protein sequence ID" value="VEL34063.1"/>
    <property type="molecule type" value="Genomic_DNA"/>
</dbReference>
<evidence type="ECO:0000313" key="2">
    <source>
        <dbReference type="EMBL" id="VEL34063.1"/>
    </source>
</evidence>
<evidence type="ECO:0008006" key="4">
    <source>
        <dbReference type="Google" id="ProtNLM"/>
    </source>
</evidence>
<keyword evidence="3" id="KW-1185">Reference proteome</keyword>
<feature type="region of interest" description="Disordered" evidence="1">
    <location>
        <begin position="108"/>
        <end position="131"/>
    </location>
</feature>
<sequence length="273" mass="29625">MGRQAKRSVIPPDSVMPSGGRAESVCKPSSPTSIPSLSYSASLLPCLEESRTSGGPGSSCGRPYGRLPEVNDKSLVEGTAMALKEVATGRETFAIVVAFSQDDTELASAPLDGSRSATNSLHRRPKDVDTATSGRMMLPTRCKSSARRAGTDSAAASTGWAPWTRRRRRRIKFAAADTAQCEAWVEDLRRVVDRLNASTSDPDLLSKTVKSARDWVDRQDDEVATSQTQRSDHARLVTTRPQGKKSAIIMPDGELDCLSMYRHDPSAYGMKYT</sequence>
<gene>
    <name evidence="2" type="ORF">PXEA_LOCUS27503</name>
</gene>
<proteinExistence type="predicted"/>
<evidence type="ECO:0000256" key="1">
    <source>
        <dbReference type="SAM" id="MobiDB-lite"/>
    </source>
</evidence>
<name>A0A3S5BQ45_9PLAT</name>
<reference evidence="2" key="1">
    <citation type="submission" date="2018-11" db="EMBL/GenBank/DDBJ databases">
        <authorList>
            <consortium name="Pathogen Informatics"/>
        </authorList>
    </citation>
    <scope>NUCLEOTIDE SEQUENCE</scope>
</reference>
<feature type="region of interest" description="Disordered" evidence="1">
    <location>
        <begin position="1"/>
        <end position="35"/>
    </location>
</feature>
<protein>
    <recommendedName>
        <fullName evidence="4">PH domain-containing protein</fullName>
    </recommendedName>
</protein>
<organism evidence="2 3">
    <name type="scientific">Protopolystoma xenopodis</name>
    <dbReference type="NCBI Taxonomy" id="117903"/>
    <lineage>
        <taxon>Eukaryota</taxon>
        <taxon>Metazoa</taxon>
        <taxon>Spiralia</taxon>
        <taxon>Lophotrochozoa</taxon>
        <taxon>Platyhelminthes</taxon>
        <taxon>Monogenea</taxon>
        <taxon>Polyopisthocotylea</taxon>
        <taxon>Polystomatidea</taxon>
        <taxon>Polystomatidae</taxon>
        <taxon>Protopolystoma</taxon>
    </lineage>
</organism>
<dbReference type="Proteomes" id="UP000784294">
    <property type="component" value="Unassembled WGS sequence"/>
</dbReference>
<accession>A0A3S5BQ45</accession>
<evidence type="ECO:0000313" key="3">
    <source>
        <dbReference type="Proteomes" id="UP000784294"/>
    </source>
</evidence>
<comment type="caution">
    <text evidence="2">The sequence shown here is derived from an EMBL/GenBank/DDBJ whole genome shotgun (WGS) entry which is preliminary data.</text>
</comment>
<dbReference type="AlphaFoldDB" id="A0A3S5BQ45"/>
<feature type="region of interest" description="Disordered" evidence="1">
    <location>
        <begin position="220"/>
        <end position="244"/>
    </location>
</feature>